<keyword evidence="4" id="KW-0963">Cytoplasm</keyword>
<protein>
    <recommendedName>
        <fullName evidence="3">glutamate formimidoyltransferase</fullName>
        <ecNumber evidence="3">2.1.2.5</ecNumber>
    </recommendedName>
</protein>
<feature type="domain" description="Formiminotransferase C-terminal subdomain" evidence="8">
    <location>
        <begin position="181"/>
        <end position="295"/>
    </location>
</feature>
<dbReference type="KEGG" id="cdiv:CPM_0208"/>
<dbReference type="Pfam" id="PF07837">
    <property type="entry name" value="FTCD_N"/>
    <property type="match status" value="1"/>
</dbReference>
<dbReference type="GO" id="GO:0019557">
    <property type="term" value="P:L-histidine catabolic process to glutamate and formate"/>
    <property type="evidence" value="ECO:0007669"/>
    <property type="project" value="UniProtKB-UniPathway"/>
</dbReference>
<dbReference type="InterPro" id="IPR037064">
    <property type="entry name" value="Formiminotransferase_N_sf"/>
</dbReference>
<dbReference type="OrthoDB" id="56032at2157"/>
<dbReference type="UniPathway" id="UPA00379">
    <property type="reaction ID" value="UER00555"/>
</dbReference>
<evidence type="ECO:0000259" key="8">
    <source>
        <dbReference type="SMART" id="SM01221"/>
    </source>
</evidence>
<keyword evidence="12" id="KW-1185">Reference proteome</keyword>
<dbReference type="InterPro" id="IPR022384">
    <property type="entry name" value="FormiminoTrfase_cat_dom_sf"/>
</dbReference>
<evidence type="ECO:0000256" key="5">
    <source>
        <dbReference type="ARBA" id="ARBA00022679"/>
    </source>
</evidence>
<evidence type="ECO:0000256" key="2">
    <source>
        <dbReference type="ARBA" id="ARBA00005082"/>
    </source>
</evidence>
<evidence type="ECO:0000256" key="3">
    <source>
        <dbReference type="ARBA" id="ARBA00012252"/>
    </source>
</evidence>
<evidence type="ECO:0000256" key="7">
    <source>
        <dbReference type="ARBA" id="ARBA00022954"/>
    </source>
</evidence>
<dbReference type="GO" id="GO:0005737">
    <property type="term" value="C:cytoplasm"/>
    <property type="evidence" value="ECO:0007669"/>
    <property type="project" value="UniProtKB-SubCell"/>
</dbReference>
<dbReference type="InterPro" id="IPR004227">
    <property type="entry name" value="Formiminotransferase_cat"/>
</dbReference>
<dbReference type="SUPFAM" id="SSF55116">
    <property type="entry name" value="Formiminotransferase domain of formiminotransferase-cyclodeaminase"/>
    <property type="match status" value="2"/>
</dbReference>
<evidence type="ECO:0000313" key="11">
    <source>
        <dbReference type="EMBL" id="SJK84100.1"/>
    </source>
</evidence>
<proteinExistence type="predicted"/>
<evidence type="ECO:0000313" key="12">
    <source>
        <dbReference type="Proteomes" id="UP000187822"/>
    </source>
</evidence>
<dbReference type="Proteomes" id="UP000187822">
    <property type="component" value="Chromosome I"/>
</dbReference>
<accession>A0A1N5SIF3</accession>
<dbReference type="RefSeq" id="WP_021789287.1">
    <property type="nucleotide sequence ID" value="NZ_LT671858.1"/>
</dbReference>
<dbReference type="GeneID" id="41587545"/>
<reference evidence="12" key="3">
    <citation type="submission" date="2016-06" db="EMBL/GenBank/DDBJ databases">
        <authorList>
            <person name="Toshchakov V.S."/>
        </authorList>
    </citation>
    <scope>NUCLEOTIDE SEQUENCE [LARGE SCALE GENOMIC DNA]</scope>
    <source>
        <strain>PM4 (JCM 30641</strain>
        <strain evidence="12">\VKM B-2940)</strain>
    </source>
</reference>
<dbReference type="PANTHER" id="PTHR12234">
    <property type="entry name" value="FORMIMINOTRANSFERASE-CYCLODEAMINASE"/>
    <property type="match status" value="1"/>
</dbReference>
<dbReference type="STRING" id="1673428.CPM_0208"/>
<dbReference type="PANTHER" id="PTHR12234:SF8">
    <property type="entry name" value="FORMIMINOTRANSFERASE-CYCLODEAMINASE"/>
    <property type="match status" value="1"/>
</dbReference>
<evidence type="ECO:0000313" key="10">
    <source>
        <dbReference type="EMBL" id="SIM35833.1"/>
    </source>
</evidence>
<comment type="subcellular location">
    <subcellularLocation>
        <location evidence="1">Cytoplasm</location>
    </subcellularLocation>
</comment>
<dbReference type="NCBIfam" id="TIGR02024">
    <property type="entry name" value="FtcD"/>
    <property type="match status" value="1"/>
</dbReference>
<dbReference type="SMART" id="SM01222">
    <property type="entry name" value="FTCD_N"/>
    <property type="match status" value="1"/>
</dbReference>
<dbReference type="GO" id="GO:0005542">
    <property type="term" value="F:folic acid binding"/>
    <property type="evidence" value="ECO:0007669"/>
    <property type="project" value="UniProtKB-KW"/>
</dbReference>
<dbReference type="InterPro" id="IPR013802">
    <property type="entry name" value="Formiminotransferase_C"/>
</dbReference>
<keyword evidence="6" id="KW-0369">Histidine metabolism</keyword>
<keyword evidence="7" id="KW-0290">Folate-binding</keyword>
<gene>
    <name evidence="11" type="ORF">CPM_0208</name>
    <name evidence="10" type="ORF">CSP5_0242</name>
</gene>
<dbReference type="InterPro" id="IPR037070">
    <property type="entry name" value="Formiminotransferase_C_sf"/>
</dbReference>
<dbReference type="EC" id="2.1.2.5" evidence="3"/>
<comment type="pathway">
    <text evidence="2">Amino-acid degradation; L-histidine degradation into L-glutamate; L-glutamate from N-formimidoyl-L-glutamate (transferase route): step 1/1.</text>
</comment>
<evidence type="ECO:0000259" key="9">
    <source>
        <dbReference type="SMART" id="SM01222"/>
    </source>
</evidence>
<dbReference type="Proteomes" id="UP000195607">
    <property type="component" value="Chromosome I"/>
</dbReference>
<keyword evidence="5 10" id="KW-0808">Transferase</keyword>
<dbReference type="AlphaFoldDB" id="A0A1N5SIF3"/>
<reference evidence="11" key="2">
    <citation type="submission" date="2016-06" db="EMBL/GenBank/DDBJ databases">
        <authorList>
            <person name="Olsen C.W."/>
            <person name="Carey S."/>
            <person name="Hinshaw L."/>
            <person name="Karasin A.I."/>
        </authorList>
    </citation>
    <scope>NUCLEOTIDE SEQUENCE [LARGE SCALE GENOMIC DNA]</scope>
    <source>
        <strain evidence="11">PM4</strain>
    </source>
</reference>
<dbReference type="Gene3D" id="3.30.70.670">
    <property type="entry name" value="Formiminotransferase, C-terminal subdomain"/>
    <property type="match status" value="1"/>
</dbReference>
<organism evidence="10 13">
    <name type="scientific">Cuniculiplasma divulgatum</name>
    <dbReference type="NCBI Taxonomy" id="1673428"/>
    <lineage>
        <taxon>Archaea</taxon>
        <taxon>Methanobacteriati</taxon>
        <taxon>Thermoplasmatota</taxon>
        <taxon>Thermoplasmata</taxon>
        <taxon>Thermoplasmatales</taxon>
        <taxon>Cuniculiplasmataceae</taxon>
        <taxon>Cuniculiplasma</taxon>
    </lineage>
</organism>
<feature type="domain" description="Formiminotransferase N-terminal subdomain" evidence="9">
    <location>
        <begin position="2"/>
        <end position="180"/>
    </location>
</feature>
<dbReference type="EMBL" id="LT671858">
    <property type="protein sequence ID" value="SIM35833.1"/>
    <property type="molecule type" value="Genomic_DNA"/>
</dbReference>
<dbReference type="SMART" id="SM01221">
    <property type="entry name" value="FTCD"/>
    <property type="match status" value="1"/>
</dbReference>
<evidence type="ECO:0000313" key="13">
    <source>
        <dbReference type="Proteomes" id="UP000195607"/>
    </source>
</evidence>
<sequence length="298" mass="33782">MKIVECVPNFSEGRDREKVEAITREIASVGNVKILDMEMDASHNRSVVTFTCEPQYAVEAAFRGIRKASELIDMDSHQGEHPRFGSADVIPFIPVSEVSLKECVDLANQLGKRVGEELKIPVFLYSDAALAENRKNLENIRHKNFQYEQLKTEIGKGDYIPDFGPLELSKAGASIIGARDFLVAYNVNLRSQDMEIGKKIAKALRAKDGGLSFVKALAFYLEDKKCVQISMNLTNYKKTPVYRAYEMVRLEASRYGIEIMESEVIGLIPLDAIIESSRFYMRMNSFKSNQIFEKKVWE</sequence>
<dbReference type="EMBL" id="LT719092">
    <property type="protein sequence ID" value="SJK84100.1"/>
    <property type="molecule type" value="Genomic_DNA"/>
</dbReference>
<dbReference type="GO" id="GO:0030409">
    <property type="term" value="F:glutamate formimidoyltransferase activity"/>
    <property type="evidence" value="ECO:0007669"/>
    <property type="project" value="UniProtKB-EC"/>
</dbReference>
<name>A0A1N5SIF3_9ARCH</name>
<dbReference type="InterPro" id="IPR051623">
    <property type="entry name" value="FTCD"/>
</dbReference>
<evidence type="ECO:0000256" key="1">
    <source>
        <dbReference type="ARBA" id="ARBA00004496"/>
    </source>
</evidence>
<evidence type="ECO:0000256" key="6">
    <source>
        <dbReference type="ARBA" id="ARBA00022808"/>
    </source>
</evidence>
<reference evidence="10 13" key="1">
    <citation type="submission" date="2016-04" db="EMBL/GenBank/DDBJ databases">
        <authorList>
            <person name="Evans L.H."/>
            <person name="Alamgir A."/>
            <person name="Owens N."/>
            <person name="Weber N.D."/>
            <person name="Virtaneva K."/>
            <person name="Barbian K."/>
            <person name="Babar A."/>
            <person name="Rosenke K."/>
        </authorList>
    </citation>
    <scope>NUCLEOTIDE SEQUENCE [LARGE SCALE GENOMIC DNA]</scope>
    <source>
        <strain evidence="10">S5</strain>
        <strain evidence="13">S5(T) (JCM 30642 \VKM B-2941)</strain>
    </source>
</reference>
<dbReference type="GO" id="GO:0019556">
    <property type="term" value="P:L-histidine catabolic process to glutamate and formamide"/>
    <property type="evidence" value="ECO:0007669"/>
    <property type="project" value="UniProtKB-UniPathway"/>
</dbReference>
<dbReference type="Pfam" id="PF02971">
    <property type="entry name" value="FTCD"/>
    <property type="match status" value="1"/>
</dbReference>
<dbReference type="Gene3D" id="3.30.990.10">
    <property type="entry name" value="Formiminotransferase, N-terminal subdomain"/>
    <property type="match status" value="1"/>
</dbReference>
<dbReference type="InterPro" id="IPR012886">
    <property type="entry name" value="Formiminotransferase_N"/>
</dbReference>
<evidence type="ECO:0000256" key="4">
    <source>
        <dbReference type="ARBA" id="ARBA00022490"/>
    </source>
</evidence>